<evidence type="ECO:0000313" key="7">
    <source>
        <dbReference type="EMBL" id="MXP19991.1"/>
    </source>
</evidence>
<dbReference type="Gene3D" id="3.50.50.60">
    <property type="entry name" value="FAD/NAD(P)-binding domain"/>
    <property type="match status" value="2"/>
</dbReference>
<accession>A0A6L7GL63</accession>
<dbReference type="SUPFAM" id="SSF51905">
    <property type="entry name" value="FAD/NAD(P)-binding domain"/>
    <property type="match status" value="2"/>
</dbReference>
<dbReference type="InterPro" id="IPR023753">
    <property type="entry name" value="FAD/NAD-binding_dom"/>
</dbReference>
<dbReference type="InterPro" id="IPR050446">
    <property type="entry name" value="FAD-oxidoreductase/Apoptosis"/>
</dbReference>
<dbReference type="SUPFAM" id="SSF55424">
    <property type="entry name" value="FAD/NAD-linked reductases, dimerisation (C-terminal) domain"/>
    <property type="match status" value="1"/>
</dbReference>
<dbReference type="Pfam" id="PF07992">
    <property type="entry name" value="Pyr_redox_2"/>
    <property type="match status" value="1"/>
</dbReference>
<protein>
    <submittedName>
        <fullName evidence="7">NAD(P)-binding protein</fullName>
    </submittedName>
</protein>
<comment type="cofactor">
    <cofactor evidence="1">
        <name>FAD</name>
        <dbReference type="ChEBI" id="CHEBI:57692"/>
    </cofactor>
</comment>
<reference evidence="7 8" key="1">
    <citation type="submission" date="2019-11" db="EMBL/GenBank/DDBJ databases">
        <title>Gordonia sp. nov., a novel actinobacterium isolated from mangrove soil in Hainan.</title>
        <authorList>
            <person name="Huang X."/>
            <person name="Xie Y."/>
            <person name="Chu X."/>
            <person name="Xiao K."/>
        </authorList>
    </citation>
    <scope>NUCLEOTIDE SEQUENCE [LARGE SCALE GENOMIC DNA]</scope>
    <source>
        <strain evidence="7 8">HNM0687</strain>
    </source>
</reference>
<dbReference type="RefSeq" id="WP_160900169.1">
    <property type="nucleotide sequence ID" value="NZ_CP102850.1"/>
</dbReference>
<dbReference type="Pfam" id="PF14759">
    <property type="entry name" value="Reductase_C"/>
    <property type="match status" value="1"/>
</dbReference>
<keyword evidence="3" id="KW-0274">FAD</keyword>
<feature type="domain" description="FAD/NAD(P)-binding" evidence="5">
    <location>
        <begin position="6"/>
        <end position="306"/>
    </location>
</feature>
<comment type="caution">
    <text evidence="7">The sequence shown here is derived from an EMBL/GenBank/DDBJ whole genome shotgun (WGS) entry which is preliminary data.</text>
</comment>
<name>A0A6L7GL63_9ACTN</name>
<keyword evidence="4" id="KW-0560">Oxidoreductase</keyword>
<keyword evidence="8" id="KW-1185">Reference proteome</keyword>
<evidence type="ECO:0000256" key="1">
    <source>
        <dbReference type="ARBA" id="ARBA00001974"/>
    </source>
</evidence>
<dbReference type="InterPro" id="IPR028202">
    <property type="entry name" value="Reductase_C"/>
</dbReference>
<sequence length="416" mass="43431">MPAGTLIVGASHSGMQLAASLRENGDTEPIVLVGAEPHLPYHRPPLSKGLLAGTATVESLALRSESFYRDHGIDVVTGEYVTQIHRDSDGGEAITTTGARIDFGRLALTVGAEVVALPVPGADLEGVHYLRDLSDALAISVAVRAAHDVVVVGGGFIGLEAAATARKLGARVTVVEAAGRLMGRAVEEEISSFFLDAHRNNGIEVFLGSAVQEIRGADGMATGVELADGRIVRADLVLVGIGVRPRTALAESMGLECQDGVVVDEFGRASDGLTVAAGDCASMPNPAPGGSGRRRIESVNNATEHAKNAARTLLGNPAPYQLIPWFWSDQGDLKLQMVGDVSAPGLERVVRGEPSSGAFSVLFFDDGRLRGAQCVNRPVDFVTVRNLLGKVMTVNMAECADMSVPLKKLVVTSAAA</sequence>
<dbReference type="InterPro" id="IPR036188">
    <property type="entry name" value="FAD/NAD-bd_sf"/>
</dbReference>
<dbReference type="InterPro" id="IPR016156">
    <property type="entry name" value="FAD/NAD-linked_Rdtase_dimer_sf"/>
</dbReference>
<evidence type="ECO:0000256" key="2">
    <source>
        <dbReference type="ARBA" id="ARBA00022630"/>
    </source>
</evidence>
<dbReference type="PRINTS" id="PR00411">
    <property type="entry name" value="PNDRDTASEI"/>
</dbReference>
<dbReference type="EMBL" id="WMBR01000001">
    <property type="protein sequence ID" value="MXP19991.1"/>
    <property type="molecule type" value="Genomic_DNA"/>
</dbReference>
<evidence type="ECO:0000259" key="5">
    <source>
        <dbReference type="Pfam" id="PF07992"/>
    </source>
</evidence>
<evidence type="ECO:0000256" key="3">
    <source>
        <dbReference type="ARBA" id="ARBA00022827"/>
    </source>
</evidence>
<keyword evidence="2" id="KW-0285">Flavoprotein</keyword>
<organism evidence="7 8">
    <name type="scientific">Gordonia mangrovi</name>
    <dbReference type="NCBI Taxonomy" id="2665643"/>
    <lineage>
        <taxon>Bacteria</taxon>
        <taxon>Bacillati</taxon>
        <taxon>Actinomycetota</taxon>
        <taxon>Actinomycetes</taxon>
        <taxon>Mycobacteriales</taxon>
        <taxon>Gordoniaceae</taxon>
        <taxon>Gordonia</taxon>
    </lineage>
</organism>
<evidence type="ECO:0000259" key="6">
    <source>
        <dbReference type="Pfam" id="PF14759"/>
    </source>
</evidence>
<dbReference type="Gene3D" id="3.30.390.30">
    <property type="match status" value="1"/>
</dbReference>
<proteinExistence type="predicted"/>
<gene>
    <name evidence="7" type="ORF">GIY30_01240</name>
</gene>
<feature type="domain" description="Reductase C-terminal" evidence="6">
    <location>
        <begin position="325"/>
        <end position="410"/>
    </location>
</feature>
<dbReference type="GO" id="GO:0016651">
    <property type="term" value="F:oxidoreductase activity, acting on NAD(P)H"/>
    <property type="evidence" value="ECO:0007669"/>
    <property type="project" value="TreeGrafter"/>
</dbReference>
<dbReference type="AlphaFoldDB" id="A0A6L7GL63"/>
<dbReference type="PANTHER" id="PTHR43557:SF2">
    <property type="entry name" value="RIESKE DOMAIN-CONTAINING PROTEIN-RELATED"/>
    <property type="match status" value="1"/>
</dbReference>
<dbReference type="GO" id="GO:0005737">
    <property type="term" value="C:cytoplasm"/>
    <property type="evidence" value="ECO:0007669"/>
    <property type="project" value="TreeGrafter"/>
</dbReference>
<evidence type="ECO:0000256" key="4">
    <source>
        <dbReference type="ARBA" id="ARBA00023002"/>
    </source>
</evidence>
<evidence type="ECO:0000313" key="8">
    <source>
        <dbReference type="Proteomes" id="UP000475545"/>
    </source>
</evidence>
<dbReference type="PANTHER" id="PTHR43557">
    <property type="entry name" value="APOPTOSIS-INDUCING FACTOR 1"/>
    <property type="match status" value="1"/>
</dbReference>
<dbReference type="Proteomes" id="UP000475545">
    <property type="component" value="Unassembled WGS sequence"/>
</dbReference>
<dbReference type="PRINTS" id="PR00368">
    <property type="entry name" value="FADPNR"/>
</dbReference>